<dbReference type="CDD" id="cd05251">
    <property type="entry name" value="NmrA_like_SDR_a"/>
    <property type="match status" value="1"/>
</dbReference>
<dbReference type="GO" id="GO:0005634">
    <property type="term" value="C:nucleus"/>
    <property type="evidence" value="ECO:0007669"/>
    <property type="project" value="TreeGrafter"/>
</dbReference>
<keyword evidence="2" id="KW-0521">NADP</keyword>
<accession>A0A395HJX6</accession>
<sequence>MSQILTVFGATGNQGGSVIKSILADPVLSKQWKIRGVTRDTTKPAAQALAAKGVELVSADMSSTESALAAVTGADTVFLVTNFWESMSREIEVAQGKAVTDACKIANVKHLIFSSLLDVTKISNGRLPNLSHFDSKAEIEQYIRDSGVPATFVLAGLYTTNFFEMLNKQGDVYTLAWPVDMDKAQVPLFDPAEDTGKFVKAAIKHFPATAGQRILAAEEYYSPRQIVEEFQEVTGYKAQTAQVPADVFKSFLPENIAQEILENILLLEIPGYYAGESLAPSRKLLDEDDKPTTWKEFVARNKGKF</sequence>
<evidence type="ECO:0000259" key="3">
    <source>
        <dbReference type="Pfam" id="PF05368"/>
    </source>
</evidence>
<name>A0A395HJX6_ASPHC</name>
<reference evidence="4 5" key="1">
    <citation type="submission" date="2018-02" db="EMBL/GenBank/DDBJ databases">
        <title>The genomes of Aspergillus section Nigri reveals drivers in fungal speciation.</title>
        <authorList>
            <consortium name="DOE Joint Genome Institute"/>
            <person name="Vesth T.C."/>
            <person name="Nybo J."/>
            <person name="Theobald S."/>
            <person name="Brandl J."/>
            <person name="Frisvad J.C."/>
            <person name="Nielsen K.F."/>
            <person name="Lyhne E.K."/>
            <person name="Kogle M.E."/>
            <person name="Kuo A."/>
            <person name="Riley R."/>
            <person name="Clum A."/>
            <person name="Nolan M."/>
            <person name="Lipzen A."/>
            <person name="Salamov A."/>
            <person name="Henrissat B."/>
            <person name="Wiebenga A."/>
            <person name="De vries R.P."/>
            <person name="Grigoriev I.V."/>
            <person name="Mortensen U.H."/>
            <person name="Andersen M.R."/>
            <person name="Baker S.E."/>
        </authorList>
    </citation>
    <scope>NUCLEOTIDE SEQUENCE [LARGE SCALE GENOMIC DNA]</scope>
    <source>
        <strain evidence="4 5">CBS 101889</strain>
    </source>
</reference>
<organism evidence="4 5">
    <name type="scientific">Aspergillus homomorphus (strain CBS 101889)</name>
    <dbReference type="NCBI Taxonomy" id="1450537"/>
    <lineage>
        <taxon>Eukaryota</taxon>
        <taxon>Fungi</taxon>
        <taxon>Dikarya</taxon>
        <taxon>Ascomycota</taxon>
        <taxon>Pezizomycotina</taxon>
        <taxon>Eurotiomycetes</taxon>
        <taxon>Eurotiomycetidae</taxon>
        <taxon>Eurotiales</taxon>
        <taxon>Aspergillaceae</taxon>
        <taxon>Aspergillus</taxon>
        <taxon>Aspergillus subgen. Circumdati</taxon>
    </lineage>
</organism>
<dbReference type="RefSeq" id="XP_025546973.1">
    <property type="nucleotide sequence ID" value="XM_025700794.1"/>
</dbReference>
<feature type="domain" description="NmrA-like" evidence="3">
    <location>
        <begin position="2"/>
        <end position="297"/>
    </location>
</feature>
<dbReference type="Proteomes" id="UP000248961">
    <property type="component" value="Unassembled WGS sequence"/>
</dbReference>
<dbReference type="OrthoDB" id="3358371at2759"/>
<dbReference type="STRING" id="1450537.A0A395HJX6"/>
<dbReference type="Gene3D" id="3.40.50.720">
    <property type="entry name" value="NAD(P)-binding Rossmann-like Domain"/>
    <property type="match status" value="1"/>
</dbReference>
<dbReference type="SUPFAM" id="SSF51735">
    <property type="entry name" value="NAD(P)-binding Rossmann-fold domains"/>
    <property type="match status" value="1"/>
</dbReference>
<dbReference type="PANTHER" id="PTHR42748">
    <property type="entry name" value="NITROGEN METABOLITE REPRESSION PROTEIN NMRA FAMILY MEMBER"/>
    <property type="match status" value="1"/>
</dbReference>
<dbReference type="AlphaFoldDB" id="A0A395HJX6"/>
<dbReference type="EMBL" id="KZ824324">
    <property type="protein sequence ID" value="RAL07819.1"/>
    <property type="molecule type" value="Genomic_DNA"/>
</dbReference>
<protein>
    <submittedName>
        <fullName evidence="4">NmrA-domain-containing protein</fullName>
    </submittedName>
</protein>
<dbReference type="Pfam" id="PF05368">
    <property type="entry name" value="NmrA"/>
    <property type="match status" value="1"/>
</dbReference>
<evidence type="ECO:0000256" key="2">
    <source>
        <dbReference type="ARBA" id="ARBA00022857"/>
    </source>
</evidence>
<keyword evidence="5" id="KW-1185">Reference proteome</keyword>
<dbReference type="PANTHER" id="PTHR42748:SF31">
    <property type="entry name" value="NMRA-LIKE DOMAIN-CONTAINING PROTEIN-RELATED"/>
    <property type="match status" value="1"/>
</dbReference>
<proteinExistence type="inferred from homology"/>
<evidence type="ECO:0000256" key="1">
    <source>
        <dbReference type="ARBA" id="ARBA00006328"/>
    </source>
</evidence>
<evidence type="ECO:0000313" key="5">
    <source>
        <dbReference type="Proteomes" id="UP000248961"/>
    </source>
</evidence>
<gene>
    <name evidence="4" type="ORF">BO97DRAFT_481018</name>
</gene>
<dbReference type="InterPro" id="IPR008030">
    <property type="entry name" value="NmrA-like"/>
</dbReference>
<comment type="similarity">
    <text evidence="1">Belongs to the NmrA-type oxidoreductase family.</text>
</comment>
<dbReference type="VEuPathDB" id="FungiDB:BO97DRAFT_481018"/>
<dbReference type="Gene3D" id="3.90.25.10">
    <property type="entry name" value="UDP-galactose 4-epimerase, domain 1"/>
    <property type="match status" value="1"/>
</dbReference>
<evidence type="ECO:0000313" key="4">
    <source>
        <dbReference type="EMBL" id="RAL07819.1"/>
    </source>
</evidence>
<dbReference type="InterPro" id="IPR051164">
    <property type="entry name" value="NmrA-like_oxidored"/>
</dbReference>
<dbReference type="GeneID" id="37205083"/>
<dbReference type="InterPro" id="IPR036291">
    <property type="entry name" value="NAD(P)-bd_dom_sf"/>
</dbReference>